<sequence>MAGWCSERDSDDDDEVLNLNLFARKSFGFQGFSEEKENTLKSIVKQFGATCDNFPKYVFTSVEYFNSLMENSSPLYNVAFFRDCVDANRYLNIEQYRFGAKCHEKKDFRDFEPCCGNFHNGQEACMVCDPTWLRNAKSVRSYYLEISYRCSRAKSTRIVKLKNKCTIKSCPVNSRPHEKHPRRKNIWEPWECRLILDYIICNKQFFWVKSPSLYRRIFSEGFLTHRTPESMRVYFRTNILKFIETYDLPKPVMRILKQIRKATNASRIDRREAPLNKKRLMKRKRQPDRIKKRLKRHNKALRL</sequence>
<accession>A0AAJ6YKZ1</accession>
<evidence type="ECO:0000313" key="2">
    <source>
        <dbReference type="RefSeq" id="XP_011499956.1"/>
    </source>
</evidence>
<dbReference type="Proteomes" id="UP000695007">
    <property type="component" value="Unplaced"/>
</dbReference>
<name>A0AAJ6YKZ1_9HYME</name>
<dbReference type="RefSeq" id="XP_011499956.1">
    <property type="nucleotide sequence ID" value="XM_011501654.1"/>
</dbReference>
<reference evidence="2" key="1">
    <citation type="submission" date="2025-08" db="UniProtKB">
        <authorList>
            <consortium name="RefSeq"/>
        </authorList>
    </citation>
    <scope>IDENTIFICATION</scope>
</reference>
<dbReference type="GeneID" id="105363854"/>
<keyword evidence="1" id="KW-1185">Reference proteome</keyword>
<protein>
    <submittedName>
        <fullName evidence="2">Uncharacterized protein LOC105363854</fullName>
    </submittedName>
</protein>
<proteinExistence type="predicted"/>
<evidence type="ECO:0000313" key="1">
    <source>
        <dbReference type="Proteomes" id="UP000695007"/>
    </source>
</evidence>
<gene>
    <name evidence="2" type="primary">LOC105363854</name>
</gene>
<organism evidence="1 2">
    <name type="scientific">Ceratosolen solmsi marchali</name>
    <dbReference type="NCBI Taxonomy" id="326594"/>
    <lineage>
        <taxon>Eukaryota</taxon>
        <taxon>Metazoa</taxon>
        <taxon>Ecdysozoa</taxon>
        <taxon>Arthropoda</taxon>
        <taxon>Hexapoda</taxon>
        <taxon>Insecta</taxon>
        <taxon>Pterygota</taxon>
        <taxon>Neoptera</taxon>
        <taxon>Endopterygota</taxon>
        <taxon>Hymenoptera</taxon>
        <taxon>Apocrita</taxon>
        <taxon>Proctotrupomorpha</taxon>
        <taxon>Chalcidoidea</taxon>
        <taxon>Agaonidae</taxon>
        <taxon>Agaoninae</taxon>
        <taxon>Ceratosolen</taxon>
    </lineage>
</organism>
<dbReference type="AlphaFoldDB" id="A0AAJ6YKZ1"/>
<dbReference type="KEGG" id="csol:105363854"/>